<comment type="similarity">
    <text evidence="1">Belongs to the peptidase S49 family.</text>
</comment>
<dbReference type="EMBL" id="JBBNPS010000008">
    <property type="protein sequence ID" value="MEQ3353458.1"/>
    <property type="molecule type" value="Genomic_DNA"/>
</dbReference>
<comment type="caution">
    <text evidence="6">The sequence shown here is derived from an EMBL/GenBank/DDBJ whole genome shotgun (WGS) entry which is preliminary data.</text>
</comment>
<evidence type="ECO:0000256" key="3">
    <source>
        <dbReference type="ARBA" id="ARBA00022801"/>
    </source>
</evidence>
<dbReference type="InterPro" id="IPR004635">
    <property type="entry name" value="Pept_S49_SppA"/>
</dbReference>
<feature type="domain" description="Peptidase S49" evidence="5">
    <location>
        <begin position="135"/>
        <end position="283"/>
    </location>
</feature>
<sequence length="337" mass="35925">MLEKMNTRRWIAVGIAVLILGISAISSGISDKINSEARMKKMEASLMNAVNGMNEEVIEEGDSANRIAVISVEGAIMNVPQASFLTESYDHKATLNALDDILEDDTIKGVLLKVNSPGGGVYESAELHKRIKAIVDAKKPVYVAMGNTAASGGYYISAPATKIYAAPSTLTGSIGVIMGGTNLSGLMDKLGITNQTIKSAAHKDIGSNTRPMTDEERAILQSVVDDLYGEFLNVVSQGRHMDMATLRPLADGSVFTGKQAKQKGLVDELGYSEDALAALKKAIKCDNPEVFNYTKGLGDSFFASLFSQKASDKELAAKLVLGALADSDRPMYLYGGE</sequence>
<dbReference type="Proteomes" id="UP001481872">
    <property type="component" value="Unassembled WGS sequence"/>
</dbReference>
<dbReference type="Pfam" id="PF01343">
    <property type="entry name" value="Peptidase_S49"/>
    <property type="match status" value="1"/>
</dbReference>
<dbReference type="Gene3D" id="3.90.226.10">
    <property type="entry name" value="2-enoyl-CoA Hydratase, Chain A, domain 1"/>
    <property type="match status" value="2"/>
</dbReference>
<evidence type="ECO:0000256" key="4">
    <source>
        <dbReference type="ARBA" id="ARBA00022825"/>
    </source>
</evidence>
<evidence type="ECO:0000313" key="6">
    <source>
        <dbReference type="EMBL" id="MEQ3353458.1"/>
    </source>
</evidence>
<name>A0ABV1J5L9_9FIRM</name>
<protein>
    <submittedName>
        <fullName evidence="6">Signal peptide peptidase SppA</fullName>
    </submittedName>
</protein>
<evidence type="ECO:0000259" key="5">
    <source>
        <dbReference type="Pfam" id="PF01343"/>
    </source>
</evidence>
<dbReference type="PANTHER" id="PTHR42987:SF7">
    <property type="entry name" value="SIGNAL PEPTIDE PEPTIDASE SPPA-RELATED"/>
    <property type="match status" value="1"/>
</dbReference>
<keyword evidence="2" id="KW-0645">Protease</keyword>
<evidence type="ECO:0000313" key="7">
    <source>
        <dbReference type="Proteomes" id="UP001481872"/>
    </source>
</evidence>
<dbReference type="CDD" id="cd07023">
    <property type="entry name" value="S49_Sppa_N_C"/>
    <property type="match status" value="1"/>
</dbReference>
<dbReference type="SUPFAM" id="SSF52096">
    <property type="entry name" value="ClpP/crotonase"/>
    <property type="match status" value="1"/>
</dbReference>
<organism evidence="6 7">
    <name type="scientific">Aedoeadaptatus acetigenes</name>
    <dbReference type="NCBI Taxonomy" id="2981723"/>
    <lineage>
        <taxon>Bacteria</taxon>
        <taxon>Bacillati</taxon>
        <taxon>Bacillota</taxon>
        <taxon>Tissierellia</taxon>
        <taxon>Tissierellales</taxon>
        <taxon>Peptoniphilaceae</taxon>
        <taxon>Aedoeadaptatus</taxon>
    </lineage>
</organism>
<proteinExistence type="inferred from homology"/>
<keyword evidence="4" id="KW-0720">Serine protease</keyword>
<keyword evidence="7" id="KW-1185">Reference proteome</keyword>
<dbReference type="PANTHER" id="PTHR42987">
    <property type="entry name" value="PEPTIDASE S49"/>
    <property type="match status" value="1"/>
</dbReference>
<keyword evidence="3" id="KW-0378">Hydrolase</keyword>
<dbReference type="InterPro" id="IPR029045">
    <property type="entry name" value="ClpP/crotonase-like_dom_sf"/>
</dbReference>
<reference evidence="6 7" key="1">
    <citation type="submission" date="2024-04" db="EMBL/GenBank/DDBJ databases">
        <title>Human intestinal bacterial collection.</title>
        <authorList>
            <person name="Pauvert C."/>
            <person name="Hitch T.C.A."/>
            <person name="Clavel T."/>
        </authorList>
    </citation>
    <scope>NUCLEOTIDE SEQUENCE [LARGE SCALE GENOMIC DNA]</scope>
    <source>
        <strain evidence="6 7">CLA-SR-H026</strain>
    </source>
</reference>
<dbReference type="NCBIfam" id="TIGR00706">
    <property type="entry name" value="SppA_dom"/>
    <property type="match status" value="1"/>
</dbReference>
<dbReference type="InterPro" id="IPR047272">
    <property type="entry name" value="S49_SppA_C"/>
</dbReference>
<evidence type="ECO:0000256" key="1">
    <source>
        <dbReference type="ARBA" id="ARBA00008683"/>
    </source>
</evidence>
<accession>A0ABV1J5L9</accession>
<evidence type="ECO:0000256" key="2">
    <source>
        <dbReference type="ARBA" id="ARBA00022670"/>
    </source>
</evidence>
<dbReference type="RefSeq" id="WP_349053783.1">
    <property type="nucleotide sequence ID" value="NZ_JBBNPS010000008.1"/>
</dbReference>
<dbReference type="InterPro" id="IPR002142">
    <property type="entry name" value="Peptidase_S49"/>
</dbReference>
<gene>
    <name evidence="6" type="primary">sppA</name>
    <name evidence="6" type="ORF">AAA081_03970</name>
</gene>